<feature type="transmembrane region" description="Helical" evidence="1">
    <location>
        <begin position="263"/>
        <end position="286"/>
    </location>
</feature>
<accession>V6LKI9</accession>
<evidence type="ECO:0000313" key="2">
    <source>
        <dbReference type="EMBL" id="EST44868.1"/>
    </source>
</evidence>
<dbReference type="PANTHER" id="PTHR13146">
    <property type="match status" value="1"/>
</dbReference>
<keyword evidence="1" id="KW-0472">Membrane</keyword>
<dbReference type="VEuPathDB" id="GiardiaDB:SS50377_27762"/>
<organism evidence="2">
    <name type="scientific">Spironucleus salmonicida</name>
    <dbReference type="NCBI Taxonomy" id="348837"/>
    <lineage>
        <taxon>Eukaryota</taxon>
        <taxon>Metamonada</taxon>
        <taxon>Diplomonadida</taxon>
        <taxon>Hexamitidae</taxon>
        <taxon>Hexamitinae</taxon>
        <taxon>Spironucleus</taxon>
    </lineage>
</organism>
<feature type="transmembrane region" description="Helical" evidence="1">
    <location>
        <begin position="156"/>
        <end position="177"/>
    </location>
</feature>
<gene>
    <name evidence="2" type="ORF">SS50377_15228</name>
</gene>
<proteinExistence type="predicted"/>
<keyword evidence="1" id="KW-1133">Transmembrane helix</keyword>
<feature type="transmembrane region" description="Helical" evidence="1">
    <location>
        <begin position="92"/>
        <end position="115"/>
    </location>
</feature>
<feature type="transmembrane region" description="Helical" evidence="1">
    <location>
        <begin position="127"/>
        <end position="144"/>
    </location>
</feature>
<protein>
    <submittedName>
        <fullName evidence="2">Transmembrane domain-containing protein</fullName>
    </submittedName>
</protein>
<evidence type="ECO:0000256" key="1">
    <source>
        <dbReference type="SAM" id="Phobius"/>
    </source>
</evidence>
<reference evidence="2" key="1">
    <citation type="journal article" date="2014" name="PLoS Genet.">
        <title>The Genome of Spironucleus salmonicida Highlights a Fish Pathogen Adapted to Fluctuating Environments.</title>
        <authorList>
            <person name="Xu F."/>
            <person name="Jerlstrom-Hultqvist J."/>
            <person name="Einarsson E."/>
            <person name="Astvaldsson A."/>
            <person name="Svard S.G."/>
            <person name="Andersson J.O."/>
        </authorList>
    </citation>
    <scope>NUCLEOTIDE SEQUENCE</scope>
</reference>
<feature type="transmembrane region" description="Helical" evidence="1">
    <location>
        <begin position="183"/>
        <end position="205"/>
    </location>
</feature>
<feature type="transmembrane region" description="Helical" evidence="1">
    <location>
        <begin position="7"/>
        <end position="26"/>
    </location>
</feature>
<dbReference type="AlphaFoldDB" id="V6LKI9"/>
<feature type="transmembrane region" description="Helical" evidence="1">
    <location>
        <begin position="307"/>
        <end position="325"/>
    </location>
</feature>
<dbReference type="PANTHER" id="PTHR13146:SF0">
    <property type="entry name" value="SOLUTE CARRIER FAMILY 35 MEMBER F6"/>
    <property type="match status" value="1"/>
</dbReference>
<feature type="transmembrane region" description="Helical" evidence="1">
    <location>
        <begin position="53"/>
        <end position="72"/>
    </location>
</feature>
<feature type="transmembrane region" description="Helical" evidence="1">
    <location>
        <begin position="226"/>
        <end position="243"/>
    </location>
</feature>
<dbReference type="EMBL" id="KI546104">
    <property type="protein sequence ID" value="EST44868.1"/>
    <property type="molecule type" value="Genomic_DNA"/>
</dbReference>
<keyword evidence="1 2" id="KW-0812">Transmembrane</keyword>
<dbReference type="GO" id="GO:0016020">
    <property type="term" value="C:membrane"/>
    <property type="evidence" value="ECO:0007669"/>
    <property type="project" value="TreeGrafter"/>
</dbReference>
<name>V6LKI9_9EUKA</name>
<sequence length="408" mass="45523">MAIYPLKVWIVIIGMLIFGTSSTLTGKGMSQFDIVPCAGCPPIKFSHPYVQTLFMFIGEFLCLGLYFLIDFINKKKGVADTKLKEGKVFYKFWPHVFLFLVPTACDTAASTLYNVGLYFSIASVYQILRNVRVIFVALLSLCIWRDFRVKFDLPQVFGLVVLFLGATLVALSAIVFGTADSTAVSPILGVVLTILGCLFSALFYCSEELFLRKIQTTGLMGVGNEGGWGIIIYAILLPIFNTVTDPFSSKNPKEVFDNLSHWVYQMGQSVPEIIIHIAYSFSAMGFNYSGMEVTNNVSAAARSTFDACRVILVWVVSLIVGWETWENKKQFLQIAGFVLVTFGVLTYNNIVRVIPFLRESNKIIWGRPCSKLPKVEPIEAEMQPATENNEINVFRSSTVPLVDEEAKD</sequence>
<feature type="transmembrane region" description="Helical" evidence="1">
    <location>
        <begin position="331"/>
        <end position="350"/>
    </location>
</feature>